<evidence type="ECO:0000313" key="5">
    <source>
        <dbReference type="EMBL" id="GAA0034818.1"/>
    </source>
</evidence>
<dbReference type="EMBL" id="BAAAAF010000002">
    <property type="protein sequence ID" value="GAA0034818.1"/>
    <property type="molecule type" value="Genomic_DNA"/>
</dbReference>
<dbReference type="InterPro" id="IPR027417">
    <property type="entry name" value="P-loop_NTPase"/>
</dbReference>
<comment type="caution">
    <text evidence="5">The sequence shown here is derived from an EMBL/GenBank/DDBJ whole genome shotgun (WGS) entry which is preliminary data.</text>
</comment>
<organism evidence="5 6">
    <name type="scientific">Brevibacterium metallidurans</name>
    <dbReference type="NCBI Taxonomy" id="1482676"/>
    <lineage>
        <taxon>Bacteria</taxon>
        <taxon>Bacillati</taxon>
        <taxon>Actinomycetota</taxon>
        <taxon>Actinomycetes</taxon>
        <taxon>Micrococcales</taxon>
        <taxon>Brevibacteriaceae</taxon>
        <taxon>Brevibacterium</taxon>
    </lineage>
</organism>
<keyword evidence="6" id="KW-1185">Reference proteome</keyword>
<dbReference type="Proteomes" id="UP001498238">
    <property type="component" value="Unassembled WGS sequence"/>
</dbReference>
<keyword evidence="3 5" id="KW-0067">ATP-binding</keyword>
<evidence type="ECO:0000256" key="3">
    <source>
        <dbReference type="ARBA" id="ARBA00022840"/>
    </source>
</evidence>
<evidence type="ECO:0000256" key="1">
    <source>
        <dbReference type="ARBA" id="ARBA00022448"/>
    </source>
</evidence>
<dbReference type="PROSITE" id="PS00211">
    <property type="entry name" value="ABC_TRANSPORTER_1"/>
    <property type="match status" value="1"/>
</dbReference>
<dbReference type="PANTHER" id="PTHR24220">
    <property type="entry name" value="IMPORT ATP-BINDING PROTEIN"/>
    <property type="match status" value="1"/>
</dbReference>
<proteinExistence type="predicted"/>
<dbReference type="GO" id="GO:0005524">
    <property type="term" value="F:ATP binding"/>
    <property type="evidence" value="ECO:0007669"/>
    <property type="project" value="UniProtKB-KW"/>
</dbReference>
<dbReference type="Pfam" id="PF00005">
    <property type="entry name" value="ABC_tran"/>
    <property type="match status" value="1"/>
</dbReference>
<dbReference type="Gene3D" id="3.40.50.300">
    <property type="entry name" value="P-loop containing nucleotide triphosphate hydrolases"/>
    <property type="match status" value="1"/>
</dbReference>
<feature type="domain" description="ABC transporter" evidence="4">
    <location>
        <begin position="10"/>
        <end position="246"/>
    </location>
</feature>
<dbReference type="PANTHER" id="PTHR24220:SF685">
    <property type="entry name" value="ABC TRANSPORTER RELATED"/>
    <property type="match status" value="1"/>
</dbReference>
<dbReference type="SMART" id="SM00382">
    <property type="entry name" value="AAA"/>
    <property type="match status" value="1"/>
</dbReference>
<dbReference type="CDD" id="cd03255">
    <property type="entry name" value="ABC_MJ0796_LolCDE_FtsE"/>
    <property type="match status" value="1"/>
</dbReference>
<keyword evidence="1" id="KW-0813">Transport</keyword>
<sequence>MQQSTASPALRLTGLSCTYPGDGGPVHALRGIDLTIPKGTFTAIMGPSGSGKTTLLHCAAGLQVPTGGTAELGGHELGGMDETELAHLRRRELGFVFQSFNLLAALTAAENVELPLRLDGQPVDREETDRILTRVGLGQRAHHRPNQLSGGQRQRVAVARALVSQPAIVFADEPTGALDLRSARDVLSLLRELADSGQTIVMVTHDPTAAAYSDHVLFLADGRIVDRLNEPTAGAVAARMAVLVESAEQDKSDTEVER</sequence>
<dbReference type="InterPro" id="IPR015854">
    <property type="entry name" value="ABC_transpr_LolD-like"/>
</dbReference>
<dbReference type="InterPro" id="IPR017871">
    <property type="entry name" value="ABC_transporter-like_CS"/>
</dbReference>
<dbReference type="SUPFAM" id="SSF52540">
    <property type="entry name" value="P-loop containing nucleoside triphosphate hydrolases"/>
    <property type="match status" value="1"/>
</dbReference>
<dbReference type="InterPro" id="IPR003593">
    <property type="entry name" value="AAA+_ATPase"/>
</dbReference>
<reference evidence="5 6" key="1">
    <citation type="submission" date="2024-01" db="EMBL/GenBank/DDBJ databases">
        <title>Characterization of antibiotic resistant novel bacterial strains and their environmental applications.</title>
        <authorList>
            <person name="Manzoor S."/>
            <person name="Abbas S."/>
            <person name="Arshad M."/>
            <person name="Ahmed I."/>
        </authorList>
    </citation>
    <scope>NUCLEOTIDE SEQUENCE [LARGE SCALE GENOMIC DNA]</scope>
    <source>
        <strain evidence="5 6">NCCP-602</strain>
    </source>
</reference>
<evidence type="ECO:0000313" key="6">
    <source>
        <dbReference type="Proteomes" id="UP001498238"/>
    </source>
</evidence>
<evidence type="ECO:0000259" key="4">
    <source>
        <dbReference type="PROSITE" id="PS50893"/>
    </source>
</evidence>
<dbReference type="InterPro" id="IPR017911">
    <property type="entry name" value="MacB-like_ATP-bd"/>
</dbReference>
<gene>
    <name evidence="5" type="ORF">NCCP602_07790</name>
</gene>
<dbReference type="PROSITE" id="PS50893">
    <property type="entry name" value="ABC_TRANSPORTER_2"/>
    <property type="match status" value="1"/>
</dbReference>
<evidence type="ECO:0000256" key="2">
    <source>
        <dbReference type="ARBA" id="ARBA00022741"/>
    </source>
</evidence>
<protein>
    <submittedName>
        <fullName evidence="5">ABC transporter ATP-binding protein</fullName>
    </submittedName>
</protein>
<keyword evidence="2" id="KW-0547">Nucleotide-binding</keyword>
<accession>A0ABN0SK30</accession>
<dbReference type="InterPro" id="IPR003439">
    <property type="entry name" value="ABC_transporter-like_ATP-bd"/>
</dbReference>
<name>A0ABN0SK30_9MICO</name>